<dbReference type="InterPro" id="IPR051014">
    <property type="entry name" value="Cation_Transport_ATPase_IB"/>
</dbReference>
<evidence type="ECO:0000256" key="4">
    <source>
        <dbReference type="ARBA" id="ARBA00022989"/>
    </source>
</evidence>
<dbReference type="NCBIfam" id="TIGR01525">
    <property type="entry name" value="ATPase-IB_hvy"/>
    <property type="match status" value="1"/>
</dbReference>
<evidence type="ECO:0000256" key="2">
    <source>
        <dbReference type="ARBA" id="ARBA00006024"/>
    </source>
</evidence>
<dbReference type="GO" id="GO:0016463">
    <property type="term" value="F:P-type zinc transporter activity"/>
    <property type="evidence" value="ECO:0007669"/>
    <property type="project" value="UniProtKB-EC"/>
</dbReference>
<dbReference type="InterPro" id="IPR001757">
    <property type="entry name" value="P_typ_ATPase"/>
</dbReference>
<comment type="caution">
    <text evidence="10">The sequence shown here is derived from an EMBL/GenBank/DDBJ whole genome shotgun (WGS) entry which is preliminary data.</text>
</comment>
<dbReference type="GO" id="GO:0005524">
    <property type="term" value="F:ATP binding"/>
    <property type="evidence" value="ECO:0007669"/>
    <property type="project" value="UniProtKB-UniRule"/>
</dbReference>
<gene>
    <name evidence="10" type="ORF">SAMN05421828_12425</name>
</gene>
<dbReference type="Gene3D" id="3.40.50.1000">
    <property type="entry name" value="HAD superfamily/HAD-like"/>
    <property type="match status" value="1"/>
</dbReference>
<evidence type="ECO:0000256" key="7">
    <source>
        <dbReference type="ARBA" id="ARBA00047308"/>
    </source>
</evidence>
<dbReference type="OrthoDB" id="9760802at2"/>
<reference evidence="10 11" key="1">
    <citation type="submission" date="2017-01" db="EMBL/GenBank/DDBJ databases">
        <authorList>
            <person name="Varghese N."/>
            <person name="Submissions S."/>
        </authorList>
    </citation>
    <scope>NUCLEOTIDE SEQUENCE [LARGE SCALE GENOMIC DNA]</scope>
    <source>
        <strain evidence="10 11">ATCC 35905</strain>
    </source>
</reference>
<dbReference type="InterPro" id="IPR008250">
    <property type="entry name" value="ATPase_P-typ_transduc_dom_A_sf"/>
</dbReference>
<dbReference type="InterPro" id="IPR027256">
    <property type="entry name" value="P-typ_ATPase_IB"/>
</dbReference>
<proteinExistence type="inferred from homology"/>
<evidence type="ECO:0000256" key="8">
    <source>
        <dbReference type="RuleBase" id="RU362081"/>
    </source>
</evidence>
<feature type="transmembrane region" description="Helical" evidence="8">
    <location>
        <begin position="66"/>
        <end position="97"/>
    </location>
</feature>
<dbReference type="PRINTS" id="PR00119">
    <property type="entry name" value="CATATPASE"/>
</dbReference>
<dbReference type="EC" id="7.2.2.12" evidence="6"/>
<dbReference type="GO" id="GO:0046872">
    <property type="term" value="F:metal ion binding"/>
    <property type="evidence" value="ECO:0007669"/>
    <property type="project" value="UniProtKB-KW"/>
</dbReference>
<keyword evidence="11" id="KW-1185">Reference proteome</keyword>
<dbReference type="NCBIfam" id="TIGR01494">
    <property type="entry name" value="ATPase_P-type"/>
    <property type="match status" value="2"/>
</dbReference>
<comment type="subcellular location">
    <subcellularLocation>
        <location evidence="8">Cell membrane</location>
    </subcellularLocation>
    <subcellularLocation>
        <location evidence="1">Membrane</location>
    </subcellularLocation>
</comment>
<dbReference type="Pfam" id="PF00702">
    <property type="entry name" value="Hydrolase"/>
    <property type="match status" value="1"/>
</dbReference>
<keyword evidence="8" id="KW-0067">ATP-binding</keyword>
<dbReference type="InterPro" id="IPR023298">
    <property type="entry name" value="ATPase_P-typ_TM_dom_sf"/>
</dbReference>
<feature type="transmembrane region" description="Helical" evidence="8">
    <location>
        <begin position="42"/>
        <end position="60"/>
    </location>
</feature>
<dbReference type="InterPro" id="IPR023299">
    <property type="entry name" value="ATPase_P-typ_cyto_dom_N"/>
</dbReference>
<dbReference type="Proteomes" id="UP000186308">
    <property type="component" value="Unassembled WGS sequence"/>
</dbReference>
<keyword evidence="3 8" id="KW-0812">Transmembrane</keyword>
<keyword evidence="8" id="KW-0547">Nucleotide-binding</keyword>
<dbReference type="SUPFAM" id="SSF81665">
    <property type="entry name" value="Calcium ATPase, transmembrane domain M"/>
    <property type="match status" value="1"/>
</dbReference>
<evidence type="ECO:0000256" key="5">
    <source>
        <dbReference type="ARBA" id="ARBA00023136"/>
    </source>
</evidence>
<keyword evidence="8" id="KW-0479">Metal-binding</keyword>
<feature type="transmembrane region" description="Helical" evidence="8">
    <location>
        <begin position="231"/>
        <end position="250"/>
    </location>
</feature>
<dbReference type="PANTHER" id="PTHR48085">
    <property type="entry name" value="CADMIUM/ZINC-TRANSPORTING ATPASE HMA2-RELATED"/>
    <property type="match status" value="1"/>
</dbReference>
<evidence type="ECO:0000313" key="11">
    <source>
        <dbReference type="Proteomes" id="UP000186308"/>
    </source>
</evidence>
<evidence type="ECO:0000256" key="6">
    <source>
        <dbReference type="ARBA" id="ARBA00039097"/>
    </source>
</evidence>
<feature type="transmembrane region" description="Helical" evidence="8">
    <location>
        <begin position="559"/>
        <end position="580"/>
    </location>
</feature>
<dbReference type="SUPFAM" id="SSF56784">
    <property type="entry name" value="HAD-like"/>
    <property type="match status" value="1"/>
</dbReference>
<dbReference type="PANTHER" id="PTHR48085:SF5">
    <property type="entry name" value="CADMIUM_ZINC-TRANSPORTING ATPASE HMA4-RELATED"/>
    <property type="match status" value="1"/>
</dbReference>
<dbReference type="Gene3D" id="3.40.1110.10">
    <property type="entry name" value="Calcium-transporting ATPase, cytoplasmic domain N"/>
    <property type="match status" value="1"/>
</dbReference>
<comment type="similarity">
    <text evidence="2 8">Belongs to the cation transport ATPase (P-type) (TC 3.A.3) family. Type IB subfamily.</text>
</comment>
<protein>
    <recommendedName>
        <fullName evidence="6">P-type Zn(2+) transporter</fullName>
        <ecNumber evidence="6">7.2.2.12</ecNumber>
    </recommendedName>
</protein>
<feature type="transmembrane region" description="Helical" evidence="8">
    <location>
        <begin position="6"/>
        <end position="30"/>
    </location>
</feature>
<dbReference type="GO" id="GO:0016887">
    <property type="term" value="F:ATP hydrolysis activity"/>
    <property type="evidence" value="ECO:0007669"/>
    <property type="project" value="InterPro"/>
</dbReference>
<dbReference type="InterPro" id="IPR036412">
    <property type="entry name" value="HAD-like_sf"/>
</dbReference>
<dbReference type="Pfam" id="PF00122">
    <property type="entry name" value="E1-E2_ATPase"/>
    <property type="match status" value="1"/>
</dbReference>
<dbReference type="InterPro" id="IPR018303">
    <property type="entry name" value="ATPase_P-typ_P_site"/>
</dbReference>
<dbReference type="InterPro" id="IPR059000">
    <property type="entry name" value="ATPase_P-type_domA"/>
</dbReference>
<name>A0A8G2CMV4_ACIRU</name>
<dbReference type="EMBL" id="FTNE01000024">
    <property type="protein sequence ID" value="SIR31648.1"/>
    <property type="molecule type" value="Genomic_DNA"/>
</dbReference>
<organism evidence="10 11">
    <name type="scientific">Acidiphilium rubrum</name>
    <dbReference type="NCBI Taxonomy" id="526"/>
    <lineage>
        <taxon>Bacteria</taxon>
        <taxon>Pseudomonadati</taxon>
        <taxon>Pseudomonadota</taxon>
        <taxon>Alphaproteobacteria</taxon>
        <taxon>Acetobacterales</taxon>
        <taxon>Acidocellaceae</taxon>
        <taxon>Acidiphilium</taxon>
    </lineage>
</organism>
<dbReference type="InterPro" id="IPR023214">
    <property type="entry name" value="HAD_sf"/>
</dbReference>
<keyword evidence="5 8" id="KW-0472">Membrane</keyword>
<feature type="transmembrane region" description="Helical" evidence="8">
    <location>
        <begin position="256"/>
        <end position="280"/>
    </location>
</feature>
<dbReference type="GO" id="GO:0005886">
    <property type="term" value="C:plasma membrane"/>
    <property type="evidence" value="ECO:0007669"/>
    <property type="project" value="UniProtKB-SubCell"/>
</dbReference>
<feature type="domain" description="P-type ATPase A" evidence="9">
    <location>
        <begin position="116"/>
        <end position="214"/>
    </location>
</feature>
<accession>A0A8G2CMV4</accession>
<dbReference type="PROSITE" id="PS00154">
    <property type="entry name" value="ATPASE_E1_E2"/>
    <property type="match status" value="1"/>
</dbReference>
<keyword evidence="4 8" id="KW-1133">Transmembrane helix</keyword>
<sequence>MLAHARLRAAVLGLVVVGLAVGLVADALGYRQLTIVAWDGPAAIVALVVAIDFIAGLWRGTLGVDLIALLAIAASIALGQHLAGVIVAAMVASGAALEEYAGARARRELAALVSRTPVIAHRTRDGVIVDIAIAAVAIGDELIIKPGEVVPVDGAVVQGPAILDESALTGEPLPVTRVVDQTVRSGVLNAGGPFVLRGTATAAHSTFEAIVRLVRSAERERPPMARLADRWAIAFLAVTLASCVAVWLWTGEAMRALAILVVATPCPLILATPVALICGISRAAGRGVIIKGGGALERLSRANVALFDKTGTLTTGLPRMTGVEVLEGFAAAAVLHDAASLEQVSQHAVAVAITAAGATASALTIPTDVAETPGSGLAGLIGARRVMVGGAGLLRANGIMPPDEGSAVAQAQAAAAAAWVAIDDRVAGVILLTDTERPEAMTTVQTLRAAGFRRLVMLTGDRAGPAERIGDHLGLDAVFAALSPADKIARVRAERAYGMTMMIGDGINDAPALAAADIGVAMGARGAAAAAEAADVVLMVDRIDRIAEAIAIARRARRIALQSITVGMGLSFIAMAVAAFGYLPPVLGALLQEVIDIMVILNALRALGGDRAGPAPGSTSGVRA</sequence>
<dbReference type="GO" id="GO:0015086">
    <property type="term" value="F:cadmium ion transmembrane transporter activity"/>
    <property type="evidence" value="ECO:0007669"/>
    <property type="project" value="TreeGrafter"/>
</dbReference>
<evidence type="ECO:0000256" key="3">
    <source>
        <dbReference type="ARBA" id="ARBA00022692"/>
    </source>
</evidence>
<comment type="catalytic activity">
    <reaction evidence="7">
        <text>Zn(2+)(in) + ATP + H2O = Zn(2+)(out) + ADP + phosphate + H(+)</text>
        <dbReference type="Rhea" id="RHEA:20621"/>
        <dbReference type="ChEBI" id="CHEBI:15377"/>
        <dbReference type="ChEBI" id="CHEBI:15378"/>
        <dbReference type="ChEBI" id="CHEBI:29105"/>
        <dbReference type="ChEBI" id="CHEBI:30616"/>
        <dbReference type="ChEBI" id="CHEBI:43474"/>
        <dbReference type="ChEBI" id="CHEBI:456216"/>
        <dbReference type="EC" id="7.2.2.12"/>
    </reaction>
</comment>
<dbReference type="SUPFAM" id="SSF81653">
    <property type="entry name" value="Calcium ATPase, transduction domain A"/>
    <property type="match status" value="1"/>
</dbReference>
<dbReference type="Gene3D" id="2.70.150.10">
    <property type="entry name" value="Calcium-transporting ATPase, cytoplasmic transduction domain A"/>
    <property type="match status" value="1"/>
</dbReference>
<evidence type="ECO:0000259" key="9">
    <source>
        <dbReference type="Pfam" id="PF00122"/>
    </source>
</evidence>
<evidence type="ECO:0000256" key="1">
    <source>
        <dbReference type="ARBA" id="ARBA00004370"/>
    </source>
</evidence>
<keyword evidence="8" id="KW-1003">Cell membrane</keyword>
<evidence type="ECO:0000313" key="10">
    <source>
        <dbReference type="EMBL" id="SIR31648.1"/>
    </source>
</evidence>
<dbReference type="AlphaFoldDB" id="A0A8G2CMV4"/>